<organism evidence="1 2">
    <name type="scientific">Methylobacterium gnaphalii</name>
    <dbReference type="NCBI Taxonomy" id="1010610"/>
    <lineage>
        <taxon>Bacteria</taxon>
        <taxon>Pseudomonadati</taxon>
        <taxon>Pseudomonadota</taxon>
        <taxon>Alphaproteobacteria</taxon>
        <taxon>Hyphomicrobiales</taxon>
        <taxon>Methylobacteriaceae</taxon>
        <taxon>Methylobacterium</taxon>
    </lineage>
</organism>
<keyword evidence="2" id="KW-1185">Reference proteome</keyword>
<dbReference type="Proteomes" id="UP000321750">
    <property type="component" value="Unassembled WGS sequence"/>
</dbReference>
<dbReference type="EMBL" id="BJZV01000007">
    <property type="protein sequence ID" value="GEP09828.1"/>
    <property type="molecule type" value="Genomic_DNA"/>
</dbReference>
<gene>
    <name evidence="1" type="ORF">MGN01_16730</name>
</gene>
<dbReference type="RefSeq" id="WP_238257533.1">
    <property type="nucleotide sequence ID" value="NZ_BPQK01000003.1"/>
</dbReference>
<evidence type="ECO:0000313" key="2">
    <source>
        <dbReference type="Proteomes" id="UP000321750"/>
    </source>
</evidence>
<proteinExistence type="predicted"/>
<protein>
    <submittedName>
        <fullName evidence="1">Uncharacterized protein</fullName>
    </submittedName>
</protein>
<sequence length="90" mass="9642">MDSGSRRATAALLARLKEGLAAGYDQFVIGPDEMAAAYGVGAQTEILQDLGPGWHVRYDEGDLIVSRNIPKEAAIDQVEQKLTEIVLSLG</sequence>
<accession>A0A512JIN6</accession>
<comment type="caution">
    <text evidence="1">The sequence shown here is derived from an EMBL/GenBank/DDBJ whole genome shotgun (WGS) entry which is preliminary data.</text>
</comment>
<evidence type="ECO:0000313" key="1">
    <source>
        <dbReference type="EMBL" id="GEP09828.1"/>
    </source>
</evidence>
<reference evidence="1 2" key="1">
    <citation type="submission" date="2019-07" db="EMBL/GenBank/DDBJ databases">
        <title>Whole genome shotgun sequence of Methylobacterium gnaphalii NBRC 107716.</title>
        <authorList>
            <person name="Hosoyama A."/>
            <person name="Uohara A."/>
            <person name="Ohji S."/>
            <person name="Ichikawa N."/>
        </authorList>
    </citation>
    <scope>NUCLEOTIDE SEQUENCE [LARGE SCALE GENOMIC DNA]</scope>
    <source>
        <strain evidence="1 2">NBRC 107716</strain>
    </source>
</reference>
<name>A0A512JIN6_9HYPH</name>
<dbReference type="AlphaFoldDB" id="A0A512JIN6"/>